<dbReference type="EMBL" id="OU895880">
    <property type="protein sequence ID" value="CAG9811019.1"/>
    <property type="molecule type" value="Genomic_DNA"/>
</dbReference>
<dbReference type="GO" id="GO:0061789">
    <property type="term" value="P:dense core granule priming"/>
    <property type="evidence" value="ECO:0007669"/>
    <property type="project" value="TreeGrafter"/>
</dbReference>
<dbReference type="Proteomes" id="UP001153620">
    <property type="component" value="Chromosome 4"/>
</dbReference>
<feature type="domain" description="C2" evidence="2">
    <location>
        <begin position="93"/>
        <end position="224"/>
    </location>
</feature>
<evidence type="ECO:0000313" key="4">
    <source>
        <dbReference type="Proteomes" id="UP001153620"/>
    </source>
</evidence>
<proteinExistence type="predicted"/>
<keyword evidence="4" id="KW-1185">Reference proteome</keyword>
<dbReference type="GO" id="GO:0019992">
    <property type="term" value="F:diacylglycerol binding"/>
    <property type="evidence" value="ECO:0007669"/>
    <property type="project" value="InterPro"/>
</dbReference>
<dbReference type="Gene3D" id="2.60.40.150">
    <property type="entry name" value="C2 domain"/>
    <property type="match status" value="1"/>
</dbReference>
<dbReference type="SMART" id="SM00239">
    <property type="entry name" value="C2"/>
    <property type="match status" value="1"/>
</dbReference>
<dbReference type="PANTHER" id="PTHR10480:SF12">
    <property type="entry name" value="UNC-13, ISOFORM E"/>
    <property type="match status" value="1"/>
</dbReference>
<sequence length="377" mass="42651">MKAPENLLNSVKSSEALLDSVKAPETLLDSVKTAETLLCSVKAPETLLDSVNTAEPLLCSVKAPETLLNSVKTPLTLLDSVKALETLLNSVKTAEPLLFSVKAPKTLLESVKTAETLLCTVKAPETLLDIKRAKYVGEQASQNNTYVNVKVQNVKTTTQTVKGAEPVWNQDFLFETNATSNSGVVIEVWCKNLILDRALGFQYIPLDTLPYNQFEYPATYEQWFTIDTDLVTVNGEVQGTRDPTGHMILLDLHFELPYDVDTQNATDGKMINYQNNQNEQYIENYGDYQSDYNYQMMNNHQQNSFGVSATTPMSSLETSRQNSYERDERQYYDCNNHYNNSYPEEDEDIYEDAEDGENYEDGALYYNSRPMRLFVNL</sequence>
<dbReference type="InterPro" id="IPR027080">
    <property type="entry name" value="Unc-13"/>
</dbReference>
<dbReference type="OrthoDB" id="5831756at2759"/>
<feature type="compositionally biased region" description="Polar residues" evidence="1">
    <location>
        <begin position="309"/>
        <end position="322"/>
    </location>
</feature>
<dbReference type="AlphaFoldDB" id="A0A9N9WVN5"/>
<dbReference type="InterPro" id="IPR035892">
    <property type="entry name" value="C2_domain_sf"/>
</dbReference>
<dbReference type="InterPro" id="IPR000008">
    <property type="entry name" value="C2_dom"/>
</dbReference>
<dbReference type="GO" id="GO:0098831">
    <property type="term" value="C:presynaptic active zone cytoplasmic component"/>
    <property type="evidence" value="ECO:0007669"/>
    <property type="project" value="TreeGrafter"/>
</dbReference>
<dbReference type="GO" id="GO:0017075">
    <property type="term" value="F:syntaxin-1 binding"/>
    <property type="evidence" value="ECO:0007669"/>
    <property type="project" value="TreeGrafter"/>
</dbReference>
<dbReference type="Pfam" id="PF00168">
    <property type="entry name" value="C2"/>
    <property type="match status" value="1"/>
</dbReference>
<dbReference type="GO" id="GO:0031594">
    <property type="term" value="C:neuromuscular junction"/>
    <property type="evidence" value="ECO:0007669"/>
    <property type="project" value="TreeGrafter"/>
</dbReference>
<evidence type="ECO:0000259" key="2">
    <source>
        <dbReference type="PROSITE" id="PS50004"/>
    </source>
</evidence>
<dbReference type="SUPFAM" id="SSF49562">
    <property type="entry name" value="C2 domain (Calcium/lipid-binding domain, CaLB)"/>
    <property type="match status" value="1"/>
</dbReference>
<dbReference type="GO" id="GO:0035249">
    <property type="term" value="P:synaptic transmission, glutamatergic"/>
    <property type="evidence" value="ECO:0007669"/>
    <property type="project" value="TreeGrafter"/>
</dbReference>
<dbReference type="GO" id="GO:0016081">
    <property type="term" value="P:synaptic vesicle docking"/>
    <property type="evidence" value="ECO:0007669"/>
    <property type="project" value="TreeGrafter"/>
</dbReference>
<dbReference type="PANTHER" id="PTHR10480">
    <property type="entry name" value="PROTEIN UNC-13 HOMOLOG"/>
    <property type="match status" value="1"/>
</dbReference>
<reference evidence="3" key="1">
    <citation type="submission" date="2022-01" db="EMBL/GenBank/DDBJ databases">
        <authorList>
            <person name="King R."/>
        </authorList>
    </citation>
    <scope>NUCLEOTIDE SEQUENCE</scope>
</reference>
<dbReference type="GO" id="GO:0043195">
    <property type="term" value="C:terminal bouton"/>
    <property type="evidence" value="ECO:0007669"/>
    <property type="project" value="TreeGrafter"/>
</dbReference>
<evidence type="ECO:0000313" key="3">
    <source>
        <dbReference type="EMBL" id="CAG9811019.1"/>
    </source>
</evidence>
<feature type="region of interest" description="Disordered" evidence="1">
    <location>
        <begin position="309"/>
        <end position="328"/>
    </location>
</feature>
<organism evidence="3 4">
    <name type="scientific">Chironomus riparius</name>
    <dbReference type="NCBI Taxonomy" id="315576"/>
    <lineage>
        <taxon>Eukaryota</taxon>
        <taxon>Metazoa</taxon>
        <taxon>Ecdysozoa</taxon>
        <taxon>Arthropoda</taxon>
        <taxon>Hexapoda</taxon>
        <taxon>Insecta</taxon>
        <taxon>Pterygota</taxon>
        <taxon>Neoptera</taxon>
        <taxon>Endopterygota</taxon>
        <taxon>Diptera</taxon>
        <taxon>Nematocera</taxon>
        <taxon>Chironomoidea</taxon>
        <taxon>Chironomidae</taxon>
        <taxon>Chironominae</taxon>
        <taxon>Chironomus</taxon>
    </lineage>
</organism>
<name>A0A9N9WVN5_9DIPT</name>
<dbReference type="GO" id="GO:0016082">
    <property type="term" value="P:synaptic vesicle priming"/>
    <property type="evidence" value="ECO:0007669"/>
    <property type="project" value="TreeGrafter"/>
</dbReference>
<dbReference type="PROSITE" id="PS50004">
    <property type="entry name" value="C2"/>
    <property type="match status" value="1"/>
</dbReference>
<dbReference type="GO" id="GO:0099525">
    <property type="term" value="P:presynaptic dense core vesicle exocytosis"/>
    <property type="evidence" value="ECO:0007669"/>
    <property type="project" value="TreeGrafter"/>
</dbReference>
<protein>
    <recommendedName>
        <fullName evidence="2">C2 domain-containing protein</fullName>
    </recommendedName>
</protein>
<reference evidence="3" key="2">
    <citation type="submission" date="2022-10" db="EMBL/GenBank/DDBJ databases">
        <authorList>
            <consortium name="ENA_rothamsted_submissions"/>
            <consortium name="culmorum"/>
            <person name="King R."/>
        </authorList>
    </citation>
    <scope>NUCLEOTIDE SEQUENCE</scope>
</reference>
<dbReference type="GO" id="GO:0042734">
    <property type="term" value="C:presynaptic membrane"/>
    <property type="evidence" value="ECO:0007669"/>
    <property type="project" value="TreeGrafter"/>
</dbReference>
<gene>
    <name evidence="3" type="ORF">CHIRRI_LOCUS13829</name>
</gene>
<accession>A0A9N9WVN5</accession>
<dbReference type="GO" id="GO:0030672">
    <property type="term" value="C:synaptic vesicle membrane"/>
    <property type="evidence" value="ECO:0007669"/>
    <property type="project" value="TreeGrafter"/>
</dbReference>
<dbReference type="GO" id="GO:0005516">
    <property type="term" value="F:calmodulin binding"/>
    <property type="evidence" value="ECO:0007669"/>
    <property type="project" value="TreeGrafter"/>
</dbReference>
<evidence type="ECO:0000256" key="1">
    <source>
        <dbReference type="SAM" id="MobiDB-lite"/>
    </source>
</evidence>